<keyword evidence="2" id="KW-0067">ATP-binding</keyword>
<dbReference type="Pfam" id="PF03630">
    <property type="entry name" value="Fumble"/>
    <property type="match status" value="1"/>
</dbReference>
<proteinExistence type="predicted"/>
<dbReference type="InterPro" id="IPR004567">
    <property type="entry name" value="Type_II_PanK"/>
</dbReference>
<name>A0A520MCY6_9GAMM</name>
<protein>
    <submittedName>
        <fullName evidence="4">Pantothenate kinase</fullName>
    </submittedName>
</protein>
<keyword evidence="3" id="KW-0173">Coenzyme A biosynthesis</keyword>
<dbReference type="GO" id="GO:0004594">
    <property type="term" value="F:pantothenate kinase activity"/>
    <property type="evidence" value="ECO:0007669"/>
    <property type="project" value="TreeGrafter"/>
</dbReference>
<keyword evidence="4" id="KW-0418">Kinase</keyword>
<keyword evidence="1" id="KW-0547">Nucleotide-binding</keyword>
<dbReference type="SUPFAM" id="SSF53067">
    <property type="entry name" value="Actin-like ATPase domain"/>
    <property type="match status" value="1"/>
</dbReference>
<evidence type="ECO:0000313" key="4">
    <source>
        <dbReference type="EMBL" id="RZO19096.1"/>
    </source>
</evidence>
<dbReference type="EMBL" id="SHBM01000001">
    <property type="protein sequence ID" value="RZO19096.1"/>
    <property type="molecule type" value="Genomic_DNA"/>
</dbReference>
<evidence type="ECO:0000256" key="3">
    <source>
        <dbReference type="ARBA" id="ARBA00022993"/>
    </source>
</evidence>
<accession>A0A520MCY6</accession>
<dbReference type="AlphaFoldDB" id="A0A520MCY6"/>
<dbReference type="InterPro" id="IPR043129">
    <property type="entry name" value="ATPase_NBD"/>
</dbReference>
<comment type="caution">
    <text evidence="4">The sequence shown here is derived from an EMBL/GenBank/DDBJ whole genome shotgun (WGS) entry which is preliminary data.</text>
</comment>
<evidence type="ECO:0000256" key="2">
    <source>
        <dbReference type="ARBA" id="ARBA00022840"/>
    </source>
</evidence>
<dbReference type="CDD" id="cd24085">
    <property type="entry name" value="ASKHA_NBD_PanK-II_bac"/>
    <property type="match status" value="1"/>
</dbReference>
<reference evidence="4 5" key="1">
    <citation type="submission" date="2019-02" db="EMBL/GenBank/DDBJ databases">
        <title>Prokaryotic population dynamics and viral predation in marine succession experiment using metagenomics: the confinement effect.</title>
        <authorList>
            <person name="Haro-Moreno J.M."/>
            <person name="Rodriguez-Valera F."/>
            <person name="Lopez-Perez M."/>
        </authorList>
    </citation>
    <scope>NUCLEOTIDE SEQUENCE [LARGE SCALE GENOMIC DNA]</scope>
    <source>
        <strain evidence="4">MED-G167</strain>
    </source>
</reference>
<evidence type="ECO:0000256" key="1">
    <source>
        <dbReference type="ARBA" id="ARBA00022741"/>
    </source>
</evidence>
<dbReference type="Proteomes" id="UP000318359">
    <property type="component" value="Unassembled WGS sequence"/>
</dbReference>
<dbReference type="GO" id="GO:0005524">
    <property type="term" value="F:ATP binding"/>
    <property type="evidence" value="ECO:0007669"/>
    <property type="project" value="UniProtKB-KW"/>
</dbReference>
<evidence type="ECO:0000313" key="5">
    <source>
        <dbReference type="Proteomes" id="UP000318359"/>
    </source>
</evidence>
<organism evidence="4 5">
    <name type="scientific">SAR86 cluster bacterium</name>
    <dbReference type="NCBI Taxonomy" id="2030880"/>
    <lineage>
        <taxon>Bacteria</taxon>
        <taxon>Pseudomonadati</taxon>
        <taxon>Pseudomonadota</taxon>
        <taxon>Gammaproteobacteria</taxon>
        <taxon>SAR86 cluster</taxon>
    </lineage>
</organism>
<dbReference type="GO" id="GO:0005829">
    <property type="term" value="C:cytosol"/>
    <property type="evidence" value="ECO:0007669"/>
    <property type="project" value="TreeGrafter"/>
</dbReference>
<dbReference type="PANTHER" id="PTHR12280">
    <property type="entry name" value="PANTOTHENATE KINASE"/>
    <property type="match status" value="1"/>
</dbReference>
<keyword evidence="4" id="KW-0808">Transferase</keyword>
<dbReference type="Gene3D" id="3.30.420.40">
    <property type="match status" value="1"/>
</dbReference>
<sequence length="276" mass="29560">MILAFDFGITNTDLVVKDDQIHYHTFPSLFSIQNKDGQLNEETVLGFIKKINLDVKKIHSIGVTGGKSAELPDSIMDIPVIKINEIEAIGKGAKYIHNIKDESALIVSAGTGTACVYLHGNEASHLGGIAVGGGMLEGLSSLLFKKIDGIEINEFALKGNRKYLDIMLGDAVNEIGELSPEITAANFAKAKNTSEDTIENVSAALCNMVGEVIGTVTYLNALMVGLDKAYFIGRTHMLSEVKKGIDERLKLAGVSGEYNKDGAYANALGVLSILEN</sequence>
<dbReference type="GO" id="GO:0015937">
    <property type="term" value="P:coenzyme A biosynthetic process"/>
    <property type="evidence" value="ECO:0007669"/>
    <property type="project" value="UniProtKB-KW"/>
</dbReference>
<gene>
    <name evidence="4" type="ORF">EVB00_00040</name>
</gene>
<dbReference type="PANTHER" id="PTHR12280:SF20">
    <property type="entry name" value="4'-PHOSPHOPANTETHEINE PHOSPHATASE"/>
    <property type="match status" value="1"/>
</dbReference>